<keyword evidence="4" id="KW-1015">Disulfide bond</keyword>
<feature type="domain" description="Peptidase S1" evidence="6">
    <location>
        <begin position="110"/>
        <end position="388"/>
    </location>
</feature>
<reference evidence="8" key="1">
    <citation type="journal article" date="2007" name="Science">
        <title>Evolutionary and biomedical insights from the rhesus macaque genome.</title>
        <authorList>
            <person name="Gibbs R.A."/>
            <person name="Rogers J."/>
            <person name="Katze M.G."/>
            <person name="Bumgarner R."/>
            <person name="Weinstock G.M."/>
            <person name="Mardis E.R."/>
            <person name="Remington K.A."/>
            <person name="Strausberg R.L."/>
            <person name="Venter J.C."/>
            <person name="Wilson R.K."/>
            <person name="Batzer M.A."/>
            <person name="Bustamante C.D."/>
            <person name="Eichler E.E."/>
            <person name="Hahn M.W."/>
            <person name="Hardison R.C."/>
            <person name="Makova K.D."/>
            <person name="Miller W."/>
            <person name="Milosavljevic A."/>
            <person name="Palermo R.E."/>
            <person name="Siepel A."/>
            <person name="Sikela J.M."/>
            <person name="Attaway T."/>
            <person name="Bell S."/>
            <person name="Bernard K.E."/>
            <person name="Buhay C.J."/>
            <person name="Chandrabose M.N."/>
            <person name="Dao M."/>
            <person name="Davis C."/>
            <person name="Delehaunty K.D."/>
            <person name="Ding Y."/>
            <person name="Dinh H.H."/>
            <person name="Dugan-Rocha S."/>
            <person name="Fulton L.A."/>
            <person name="Gabisi R.A."/>
            <person name="Garner T.T."/>
            <person name="Godfrey J."/>
            <person name="Hawes A.C."/>
            <person name="Hernandez J."/>
            <person name="Hines S."/>
            <person name="Holder M."/>
            <person name="Hume J."/>
            <person name="Jhangiani S.N."/>
            <person name="Joshi V."/>
            <person name="Khan Z.M."/>
            <person name="Kirkness E.F."/>
            <person name="Cree A."/>
            <person name="Fowler R.G."/>
            <person name="Lee S."/>
            <person name="Lewis L.R."/>
            <person name="Li Z."/>
            <person name="Liu Y.-S."/>
            <person name="Moore S.M."/>
            <person name="Muzny D."/>
            <person name="Nazareth L.V."/>
            <person name="Ngo D.N."/>
            <person name="Okwuonu G.O."/>
            <person name="Pai G."/>
            <person name="Parker D."/>
            <person name="Paul H.A."/>
            <person name="Pfannkoch C."/>
            <person name="Pohl C.S."/>
            <person name="Rogers Y.-H.C."/>
            <person name="Ruiz S.J."/>
            <person name="Sabo A."/>
            <person name="Santibanez J."/>
            <person name="Schneider B.W."/>
            <person name="Smith S.M."/>
            <person name="Sodergren E."/>
            <person name="Svatek A.F."/>
            <person name="Utterback T.R."/>
            <person name="Vattathil S."/>
            <person name="Warren W."/>
            <person name="White C.S."/>
            <person name="Chinwalla A.T."/>
            <person name="Feng Y."/>
            <person name="Halpern A.L."/>
            <person name="Hillier L.W."/>
            <person name="Huang X."/>
            <person name="Minx P."/>
            <person name="Nelson J.O."/>
            <person name="Pepin K.H."/>
            <person name="Qin X."/>
            <person name="Sutton G.G."/>
            <person name="Venter E."/>
            <person name="Walenz B.P."/>
            <person name="Wallis J.W."/>
            <person name="Worley K.C."/>
            <person name="Yang S.-P."/>
            <person name="Jones S.M."/>
            <person name="Marra M.A."/>
            <person name="Rocchi M."/>
            <person name="Schein J.E."/>
            <person name="Baertsch R."/>
            <person name="Clarke L."/>
            <person name="Csuros M."/>
            <person name="Glasscock J."/>
            <person name="Harris R.A."/>
            <person name="Havlak P."/>
            <person name="Jackson A.R."/>
            <person name="Jiang H."/>
            <person name="Liu Y."/>
            <person name="Messina D.N."/>
            <person name="Shen Y."/>
            <person name="Song H.X.-Z."/>
            <person name="Wylie T."/>
            <person name="Zhang L."/>
            <person name="Birney E."/>
            <person name="Han K."/>
            <person name="Konkel M.K."/>
            <person name="Lee J."/>
            <person name="Smit A.F.A."/>
            <person name="Ullmer B."/>
            <person name="Wang H."/>
            <person name="Xing J."/>
            <person name="Burhans R."/>
            <person name="Cheng Z."/>
            <person name="Karro J.E."/>
            <person name="Ma J."/>
            <person name="Raney B."/>
            <person name="She X."/>
            <person name="Cox M.J."/>
            <person name="Demuth J.P."/>
            <person name="Dumas L.J."/>
            <person name="Han S.-G."/>
            <person name="Hopkins J."/>
            <person name="Karimpour-Fard A."/>
            <person name="Kim Y.H."/>
            <person name="Pollack J.R."/>
            <person name="Vinar T."/>
            <person name="Addo-Quaye C."/>
            <person name="Degenhardt J."/>
            <person name="Denby A."/>
            <person name="Hubisz M.J."/>
            <person name="Indap A."/>
            <person name="Kosiol C."/>
            <person name="Lahn B.T."/>
            <person name="Lawson H.A."/>
            <person name="Marklein A."/>
            <person name="Nielsen R."/>
            <person name="Vallender E.J."/>
            <person name="Clark A.G."/>
            <person name="Ferguson B."/>
            <person name="Hernandez R.D."/>
            <person name="Hirani K."/>
            <person name="Kehrer-Sawatzki H."/>
            <person name="Kolb J."/>
            <person name="Patil S."/>
            <person name="Pu L.-L."/>
            <person name="Ren Y."/>
            <person name="Smith D.G."/>
            <person name="Wheeler D.A."/>
            <person name="Schenck I."/>
            <person name="Ball E.V."/>
            <person name="Chen R."/>
            <person name="Cooper D.N."/>
            <person name="Giardine B."/>
            <person name="Hsu F."/>
            <person name="Kent W.J."/>
            <person name="Lesk A."/>
            <person name="Nelson D.L."/>
            <person name="O'brien W.E."/>
            <person name="Pruefer K."/>
            <person name="Stenson P.D."/>
            <person name="Wallace J.C."/>
            <person name="Ke H."/>
            <person name="Liu X.-M."/>
            <person name="Wang P."/>
            <person name="Xiang A.P."/>
            <person name="Yang F."/>
            <person name="Barber G.P."/>
            <person name="Haussler D."/>
            <person name="Karolchik D."/>
            <person name="Kern A.D."/>
            <person name="Kuhn R.M."/>
            <person name="Smith K.E."/>
            <person name="Zwieg A.S."/>
        </authorList>
    </citation>
    <scope>NUCLEOTIDE SEQUENCE [LARGE SCALE GENOMIC DNA]</scope>
    <source>
        <strain evidence="8">17573</strain>
    </source>
</reference>
<dbReference type="Pfam" id="PF00089">
    <property type="entry name" value="Trypsin"/>
    <property type="match status" value="1"/>
</dbReference>
<dbReference type="InParanoid" id="A0A5F7ZUX7"/>
<dbReference type="GO" id="GO:0006508">
    <property type="term" value="P:proteolysis"/>
    <property type="evidence" value="ECO:0000318"/>
    <property type="project" value="GO_Central"/>
</dbReference>
<dbReference type="PROSITE" id="PS00134">
    <property type="entry name" value="TRYPSIN_HIS"/>
    <property type="match status" value="1"/>
</dbReference>
<dbReference type="InterPro" id="IPR043504">
    <property type="entry name" value="Peptidase_S1_PA_chymotrypsin"/>
</dbReference>
<dbReference type="SUPFAM" id="SSF50494">
    <property type="entry name" value="Trypsin-like serine proteases"/>
    <property type="match status" value="1"/>
</dbReference>
<dbReference type="Ensembl" id="ENSMMUT00000099072.1">
    <property type="protein sequence ID" value="ENSMMUP00000068440.1"/>
    <property type="gene ID" value="ENSMMUG00000016183.4"/>
</dbReference>
<dbReference type="Proteomes" id="UP000006718">
    <property type="component" value="Chromosome 20"/>
</dbReference>
<dbReference type="GeneTree" id="ENSGT00940000163636"/>
<evidence type="ECO:0000313" key="9">
    <source>
        <dbReference type="VGNC" id="VGNC:76432"/>
    </source>
</evidence>
<feature type="compositionally biased region" description="Gly residues" evidence="5">
    <location>
        <begin position="15"/>
        <end position="25"/>
    </location>
</feature>
<feature type="region of interest" description="Disordered" evidence="5">
    <location>
        <begin position="1"/>
        <end position="31"/>
    </location>
</feature>
<sequence length="408" mass="45828">MKLELPPRPASRGRPGPGARGGRGGARPRERRPWARTGRCCWRCSWRGLDSGSRSQMRRSFCQVGRPGRAMPARVAGPGCTGAHLLLSVPGPKNVMLSKACGRREIHSLVAGGVESARGRWPWQVSLRLRRRHRCGGSLLSRRWVLTAAHCFRKHYYPSEWTVQLGELTSRPAPWNLRAYSNRYKVQDIIVNPDTLGVLHNDIALLRLASSVAYNVYIQPICVESSTFTFVHRPDCWVTGWGLISPSGRPLPPPYNLREVQVTILNNTRCNYLFEQPSSRRMIQDSMFCAGAEDGSVDTCKVSASTPPGNPTLSSSKPESDYHFLPNHSQPIAWISFFFFFFFEMESHSVTQAGVQWPDLSSLQAPPPGFTPFSCLSLPSSWDYRRLPPRPAKFFFFCIFSRDGVSLC</sequence>
<reference evidence="7" key="4">
    <citation type="submission" date="2025-09" db="UniProtKB">
        <authorList>
            <consortium name="Ensembl"/>
        </authorList>
    </citation>
    <scope>IDENTIFICATION</scope>
    <source>
        <strain evidence="7">17573</strain>
    </source>
</reference>
<accession>A0A5F7ZUX7</accession>
<keyword evidence="2" id="KW-0378">Hydrolase</keyword>
<evidence type="ECO:0000256" key="1">
    <source>
        <dbReference type="ARBA" id="ARBA00022670"/>
    </source>
</evidence>
<dbReference type="PRINTS" id="PR00722">
    <property type="entry name" value="CHYMOTRYPSIN"/>
</dbReference>
<dbReference type="Bgee" id="ENSMMUG00000016183">
    <property type="expression patterns" value="Expressed in olfactory segment of nasal mucosa and 20 other cell types or tissues"/>
</dbReference>
<keyword evidence="8" id="KW-1185">Reference proteome</keyword>
<dbReference type="PANTHER" id="PTHR24252">
    <property type="entry name" value="ACROSIN-RELATED"/>
    <property type="match status" value="1"/>
</dbReference>
<reference evidence="7" key="2">
    <citation type="submission" date="2019-01" db="EMBL/GenBank/DDBJ databases">
        <authorList>
            <person name="Graves T."/>
            <person name="Eichler E.E."/>
            <person name="Wilson R.K."/>
        </authorList>
    </citation>
    <scope>NUCLEOTIDE SEQUENCE [LARGE SCALE GENOMIC DNA]</scope>
    <source>
        <strain evidence="7">17573</strain>
    </source>
</reference>
<dbReference type="PROSITE" id="PS50240">
    <property type="entry name" value="TRYPSIN_DOM"/>
    <property type="match status" value="1"/>
</dbReference>
<dbReference type="VEuPathDB" id="HostDB:ENSMMUG00000016183"/>
<dbReference type="InterPro" id="IPR001254">
    <property type="entry name" value="Trypsin_dom"/>
</dbReference>
<dbReference type="InterPro" id="IPR001314">
    <property type="entry name" value="Peptidase_S1A"/>
</dbReference>
<dbReference type="VGNC" id="VGNC:76432">
    <property type="gene designation" value="PRSS21"/>
</dbReference>
<evidence type="ECO:0000256" key="3">
    <source>
        <dbReference type="ARBA" id="ARBA00022825"/>
    </source>
</evidence>
<dbReference type="GO" id="GO:0005615">
    <property type="term" value="C:extracellular space"/>
    <property type="evidence" value="ECO:0000318"/>
    <property type="project" value="GO_Central"/>
</dbReference>
<evidence type="ECO:0000256" key="2">
    <source>
        <dbReference type="ARBA" id="ARBA00022801"/>
    </source>
</evidence>
<keyword evidence="3" id="KW-0720">Serine protease</keyword>
<dbReference type="FunFam" id="2.40.10.10:FF:000060">
    <property type="entry name" value="Acrosin"/>
    <property type="match status" value="1"/>
</dbReference>
<dbReference type="AlphaFoldDB" id="A0A5F7ZUX7"/>
<evidence type="ECO:0000313" key="7">
    <source>
        <dbReference type="Ensembl" id="ENSMMUP00000068440.1"/>
    </source>
</evidence>
<dbReference type="SMART" id="SM00020">
    <property type="entry name" value="Tryp_SPc"/>
    <property type="match status" value="1"/>
</dbReference>
<dbReference type="FunCoup" id="A0A5F7ZUX7">
    <property type="interactions" value="72"/>
</dbReference>
<evidence type="ECO:0000256" key="4">
    <source>
        <dbReference type="ARBA" id="ARBA00023157"/>
    </source>
</evidence>
<evidence type="ECO:0000256" key="5">
    <source>
        <dbReference type="SAM" id="MobiDB-lite"/>
    </source>
</evidence>
<evidence type="ECO:0000313" key="8">
    <source>
        <dbReference type="Proteomes" id="UP000006718"/>
    </source>
</evidence>
<dbReference type="ExpressionAtlas" id="A0A5F7ZUX7">
    <property type="expression patterns" value="baseline"/>
</dbReference>
<proteinExistence type="predicted"/>
<evidence type="ECO:0000259" key="6">
    <source>
        <dbReference type="PROSITE" id="PS50240"/>
    </source>
</evidence>
<dbReference type="InterPro" id="IPR018114">
    <property type="entry name" value="TRYPSIN_HIS"/>
</dbReference>
<keyword evidence="1" id="KW-0645">Protease</keyword>
<dbReference type="PANTHER" id="PTHR24252:SF17">
    <property type="entry name" value="SUPPRESSOR OF TUMORIGENICITY 14 PROTEIN HOMOLOG-RELATED"/>
    <property type="match status" value="1"/>
</dbReference>
<dbReference type="GO" id="GO:0004252">
    <property type="term" value="F:serine-type endopeptidase activity"/>
    <property type="evidence" value="ECO:0000318"/>
    <property type="project" value="GO_Central"/>
</dbReference>
<protein>
    <submittedName>
        <fullName evidence="7">Serine protease 21</fullName>
    </submittedName>
</protein>
<dbReference type="InterPro" id="IPR009003">
    <property type="entry name" value="Peptidase_S1_PA"/>
</dbReference>
<dbReference type="GO" id="GO:0007283">
    <property type="term" value="P:spermatogenesis"/>
    <property type="evidence" value="ECO:0000318"/>
    <property type="project" value="GO_Central"/>
</dbReference>
<name>A0A5F7ZUX7_MACMU</name>
<organism evidence="7 8">
    <name type="scientific">Macaca mulatta</name>
    <name type="common">Rhesus macaque</name>
    <dbReference type="NCBI Taxonomy" id="9544"/>
    <lineage>
        <taxon>Eukaryota</taxon>
        <taxon>Metazoa</taxon>
        <taxon>Chordata</taxon>
        <taxon>Craniata</taxon>
        <taxon>Vertebrata</taxon>
        <taxon>Euteleostomi</taxon>
        <taxon>Mammalia</taxon>
        <taxon>Eutheria</taxon>
        <taxon>Euarchontoglires</taxon>
        <taxon>Primates</taxon>
        <taxon>Haplorrhini</taxon>
        <taxon>Catarrhini</taxon>
        <taxon>Cercopithecidae</taxon>
        <taxon>Cercopithecinae</taxon>
        <taxon>Macaca</taxon>
    </lineage>
</organism>
<dbReference type="CDD" id="cd00190">
    <property type="entry name" value="Tryp_SPc"/>
    <property type="match status" value="1"/>
</dbReference>
<reference evidence="7" key="3">
    <citation type="submission" date="2025-08" db="UniProtKB">
        <authorList>
            <consortium name="Ensembl"/>
        </authorList>
    </citation>
    <scope>IDENTIFICATION</scope>
    <source>
        <strain evidence="7">17573</strain>
    </source>
</reference>
<dbReference type="STRING" id="9544.ENSMMUP00000068440"/>
<dbReference type="Gene3D" id="2.40.10.10">
    <property type="entry name" value="Trypsin-like serine proteases"/>
    <property type="match status" value="1"/>
</dbReference>
<gene>
    <name evidence="9" type="primary">PRSS21</name>
    <name evidence="7" type="synonym">PRSS41</name>
</gene>